<comment type="caution">
    <text evidence="2">The sequence shown here is derived from an EMBL/GenBank/DDBJ whole genome shotgun (WGS) entry which is preliminary data.</text>
</comment>
<sequence length="82" mass="9106">MLCQQRTQLHSAYTVLDGTSDKDSPGFRLNHREGTKLSWAEDESSNVRSQTRMSLKRPGTAEQKLGVNSDMANTKAMAAQVH</sequence>
<dbReference type="Proteomes" id="UP001187415">
    <property type="component" value="Unassembled WGS sequence"/>
</dbReference>
<name>A0AA88N4Z1_CHASR</name>
<proteinExistence type="predicted"/>
<keyword evidence="3" id="KW-1185">Reference proteome</keyword>
<evidence type="ECO:0000313" key="2">
    <source>
        <dbReference type="EMBL" id="KAK2851268.1"/>
    </source>
</evidence>
<dbReference type="AlphaFoldDB" id="A0AA88N4Z1"/>
<evidence type="ECO:0000256" key="1">
    <source>
        <dbReference type="SAM" id="MobiDB-lite"/>
    </source>
</evidence>
<accession>A0AA88N4Z1</accession>
<feature type="region of interest" description="Disordered" evidence="1">
    <location>
        <begin position="39"/>
        <end position="61"/>
    </location>
</feature>
<organism evidence="2 3">
    <name type="scientific">Channa striata</name>
    <name type="common">Snakehead murrel</name>
    <name type="synonym">Ophicephalus striatus</name>
    <dbReference type="NCBI Taxonomy" id="64152"/>
    <lineage>
        <taxon>Eukaryota</taxon>
        <taxon>Metazoa</taxon>
        <taxon>Chordata</taxon>
        <taxon>Craniata</taxon>
        <taxon>Vertebrata</taxon>
        <taxon>Euteleostomi</taxon>
        <taxon>Actinopterygii</taxon>
        <taxon>Neopterygii</taxon>
        <taxon>Teleostei</taxon>
        <taxon>Neoteleostei</taxon>
        <taxon>Acanthomorphata</taxon>
        <taxon>Anabantaria</taxon>
        <taxon>Anabantiformes</taxon>
        <taxon>Channoidei</taxon>
        <taxon>Channidae</taxon>
        <taxon>Channa</taxon>
    </lineage>
</organism>
<protein>
    <submittedName>
        <fullName evidence="2">Uncharacterized protein</fullName>
    </submittedName>
</protein>
<gene>
    <name evidence="2" type="ORF">Q5P01_007544</name>
</gene>
<reference evidence="2" key="1">
    <citation type="submission" date="2023-07" db="EMBL/GenBank/DDBJ databases">
        <title>Chromosome-level Genome Assembly of Striped Snakehead (Channa striata).</title>
        <authorList>
            <person name="Liu H."/>
        </authorList>
    </citation>
    <scope>NUCLEOTIDE SEQUENCE</scope>
    <source>
        <strain evidence="2">Gz</strain>
        <tissue evidence="2">Muscle</tissue>
    </source>
</reference>
<evidence type="ECO:0000313" key="3">
    <source>
        <dbReference type="Proteomes" id="UP001187415"/>
    </source>
</evidence>
<dbReference type="EMBL" id="JAUPFM010000005">
    <property type="protein sequence ID" value="KAK2851268.1"/>
    <property type="molecule type" value="Genomic_DNA"/>
</dbReference>